<feature type="transmembrane region" description="Helical" evidence="6">
    <location>
        <begin position="582"/>
        <end position="603"/>
    </location>
</feature>
<dbReference type="AlphaFoldDB" id="A0AAW2YTD6"/>
<evidence type="ECO:0000259" key="7">
    <source>
        <dbReference type="Pfam" id="PF06738"/>
    </source>
</evidence>
<feature type="transmembrane region" description="Helical" evidence="6">
    <location>
        <begin position="525"/>
        <end position="549"/>
    </location>
</feature>
<evidence type="ECO:0000259" key="8">
    <source>
        <dbReference type="Pfam" id="PF12821"/>
    </source>
</evidence>
<reference evidence="9 10" key="1">
    <citation type="submission" date="2024-03" db="EMBL/GenBank/DDBJ databases">
        <title>The Acrasis kona genome and developmental transcriptomes reveal deep origins of eukaryotic multicellular pathways.</title>
        <authorList>
            <person name="Sheikh S."/>
            <person name="Fu C.-J."/>
            <person name="Brown M.W."/>
            <person name="Baldauf S.L."/>
        </authorList>
    </citation>
    <scope>NUCLEOTIDE SEQUENCE [LARGE SCALE GENOMIC DNA]</scope>
    <source>
        <strain evidence="9 10">ATCC MYA-3509</strain>
    </source>
</reference>
<feature type="transmembrane region" description="Helical" evidence="6">
    <location>
        <begin position="556"/>
        <end position="576"/>
    </location>
</feature>
<keyword evidence="3 6" id="KW-1133">Transmembrane helix</keyword>
<accession>A0AAW2YTD6</accession>
<keyword evidence="2 6" id="KW-0812">Transmembrane</keyword>
<evidence type="ECO:0000313" key="10">
    <source>
        <dbReference type="Proteomes" id="UP001431209"/>
    </source>
</evidence>
<evidence type="ECO:0000256" key="3">
    <source>
        <dbReference type="ARBA" id="ARBA00022989"/>
    </source>
</evidence>
<dbReference type="EMBL" id="JAOPGA020000651">
    <property type="protein sequence ID" value="KAL0480354.1"/>
    <property type="molecule type" value="Genomic_DNA"/>
</dbReference>
<feature type="transmembrane region" description="Helical" evidence="6">
    <location>
        <begin position="486"/>
        <end position="505"/>
    </location>
</feature>
<feature type="transmembrane region" description="Helical" evidence="6">
    <location>
        <begin position="425"/>
        <end position="444"/>
    </location>
</feature>
<dbReference type="GO" id="GO:0016020">
    <property type="term" value="C:membrane"/>
    <property type="evidence" value="ECO:0007669"/>
    <property type="project" value="UniProtKB-SubCell"/>
</dbReference>
<dbReference type="InterPro" id="IPR024528">
    <property type="entry name" value="ThrE_2"/>
</dbReference>
<dbReference type="Proteomes" id="UP001431209">
    <property type="component" value="Unassembled WGS sequence"/>
</dbReference>
<feature type="transmembrane region" description="Helical" evidence="6">
    <location>
        <begin position="644"/>
        <end position="665"/>
    </location>
</feature>
<dbReference type="Pfam" id="PF06738">
    <property type="entry name" value="ThrE"/>
    <property type="match status" value="1"/>
</dbReference>
<dbReference type="InterPro" id="IPR051361">
    <property type="entry name" value="ThrE/Ser_Exporter"/>
</dbReference>
<sequence length="674" mass="74773">MSQAGESGHEHRHLPPEIQIDIIEDNSTGHHIEDEELSAISPSNMHRVDSVVSIDSLGSADFKAQLMRSPSTDALMNKISKSQSMQFAILNREEEAGHSSIEVTGKSTVILPSQRTLIKEHLLRKEFRKNKLEWRELKQKSREWLEKADIYTEPDELFVEGVPTIDEVNIDSPPPHKAHTYPHNEAAAAEQQPNKGIFFNTIQKIRTALQKQNTPRLPRTAPVPYRKMTSEDQREVRLLVIDFGYAMSIYGIPSHRLETNLSAVSNYYGVTGNFFCTPTGIWYNFGSIMDDDLTVESSQPNYAFFVRVNAGAINLSKFAELDRLALHISSGRVTDIQSARKMIRRIVTAEELFRVSPLTSSQATIKPKHFRILLLLIFIYAAFASMFPVLMNGTWGETVAGFMGGLMVGLIALGKEKSQLLDRIGNGLSSLCSAFAAILFRLLLSRNQVYIDTLMVSLAGVIMLLPGLSLMIAIEELSQGHLMSGIMRVAAVLVRVVELGFGMLVADRIDQFLEKELYHSYHKGFVRTALPVWLQAIILPVLIVIIIIMFKAPKYISAYIFISIGCYVAFFGGIYLNKWLGTEIGGVATSFLVGFTANLYTLISKRPNNVVTICAIVLLVPGYITAASVGGILSNNANETITLLLKAVIAAASLVTGLIVAEVLWPKKRARLAY</sequence>
<evidence type="ECO:0000256" key="4">
    <source>
        <dbReference type="ARBA" id="ARBA00023136"/>
    </source>
</evidence>
<feature type="domain" description="Threonine/Serine exporter ThrE" evidence="8">
    <location>
        <begin position="539"/>
        <end position="663"/>
    </location>
</feature>
<feature type="transmembrane region" description="Helical" evidence="6">
    <location>
        <begin position="450"/>
        <end position="474"/>
    </location>
</feature>
<comment type="subcellular location">
    <subcellularLocation>
        <location evidence="1">Membrane</location>
        <topology evidence="1">Multi-pass membrane protein</topology>
    </subcellularLocation>
</comment>
<dbReference type="InterPro" id="IPR010619">
    <property type="entry name" value="ThrE-like_N"/>
</dbReference>
<comment type="caution">
    <text evidence="9">The sequence shown here is derived from an EMBL/GenBank/DDBJ whole genome shotgun (WGS) entry which is preliminary data.</text>
</comment>
<dbReference type="GO" id="GO:0022857">
    <property type="term" value="F:transmembrane transporter activity"/>
    <property type="evidence" value="ECO:0007669"/>
    <property type="project" value="InterPro"/>
</dbReference>
<dbReference type="Pfam" id="PF12821">
    <property type="entry name" value="ThrE_2"/>
    <property type="match status" value="1"/>
</dbReference>
<feature type="transmembrane region" description="Helical" evidence="6">
    <location>
        <begin position="395"/>
        <end position="413"/>
    </location>
</feature>
<keyword evidence="4 6" id="KW-0472">Membrane</keyword>
<feature type="transmembrane region" description="Helical" evidence="6">
    <location>
        <begin position="610"/>
        <end position="632"/>
    </location>
</feature>
<evidence type="ECO:0000256" key="2">
    <source>
        <dbReference type="ARBA" id="ARBA00022692"/>
    </source>
</evidence>
<evidence type="ECO:0000313" key="9">
    <source>
        <dbReference type="EMBL" id="KAL0480354.1"/>
    </source>
</evidence>
<evidence type="ECO:0008006" key="11">
    <source>
        <dbReference type="Google" id="ProtNLM"/>
    </source>
</evidence>
<feature type="transmembrane region" description="Helical" evidence="6">
    <location>
        <begin position="370"/>
        <end position="389"/>
    </location>
</feature>
<gene>
    <name evidence="9" type="ORF">AKO1_007072</name>
</gene>
<comment type="similarity">
    <text evidence="5">Belongs to the ThrE exporter (TC 2.A.79) family.</text>
</comment>
<name>A0AAW2YTD6_9EUKA</name>
<evidence type="ECO:0000256" key="6">
    <source>
        <dbReference type="SAM" id="Phobius"/>
    </source>
</evidence>
<dbReference type="PANTHER" id="PTHR31082:SF4">
    <property type="entry name" value="PHEROMONE-REGULATED MEMBRANE PROTEIN 10"/>
    <property type="match status" value="1"/>
</dbReference>
<proteinExistence type="inferred from homology"/>
<dbReference type="PANTHER" id="PTHR31082">
    <property type="entry name" value="PHEROMONE-REGULATED MEMBRANE PROTEIN 10"/>
    <property type="match status" value="1"/>
</dbReference>
<evidence type="ECO:0000256" key="5">
    <source>
        <dbReference type="ARBA" id="ARBA00034125"/>
    </source>
</evidence>
<feature type="domain" description="Threonine/serine exporter-like N-terminal" evidence="7">
    <location>
        <begin position="240"/>
        <end position="506"/>
    </location>
</feature>
<organism evidence="9 10">
    <name type="scientific">Acrasis kona</name>
    <dbReference type="NCBI Taxonomy" id="1008807"/>
    <lineage>
        <taxon>Eukaryota</taxon>
        <taxon>Discoba</taxon>
        <taxon>Heterolobosea</taxon>
        <taxon>Tetramitia</taxon>
        <taxon>Eutetramitia</taxon>
        <taxon>Acrasidae</taxon>
        <taxon>Acrasis</taxon>
    </lineage>
</organism>
<protein>
    <recommendedName>
        <fullName evidence="11">Threonine/serine exporter-like N-terminal domain-containing protein</fullName>
    </recommendedName>
</protein>
<evidence type="ECO:0000256" key="1">
    <source>
        <dbReference type="ARBA" id="ARBA00004141"/>
    </source>
</evidence>
<keyword evidence="10" id="KW-1185">Reference proteome</keyword>